<protein>
    <submittedName>
        <fullName evidence="4">Macrolide transport system ATP-binding/permease protein</fullName>
    </submittedName>
</protein>
<dbReference type="GO" id="GO:0005524">
    <property type="term" value="F:ATP binding"/>
    <property type="evidence" value="ECO:0007669"/>
    <property type="project" value="UniProtKB-KW"/>
</dbReference>
<dbReference type="PROSITE" id="PS00211">
    <property type="entry name" value="ABC_TRANSPORTER_1"/>
    <property type="match status" value="1"/>
</dbReference>
<dbReference type="PANTHER" id="PTHR42855">
    <property type="entry name" value="ABC TRANSPORTER ATP-BINDING SUBUNIT"/>
    <property type="match status" value="1"/>
</dbReference>
<name>A0A1M5CSU5_9CLOT</name>
<feature type="domain" description="ABC transporter" evidence="3">
    <location>
        <begin position="3"/>
        <end position="190"/>
    </location>
</feature>
<reference evidence="4 5" key="1">
    <citation type="submission" date="2016-11" db="EMBL/GenBank/DDBJ databases">
        <authorList>
            <person name="Jaros S."/>
            <person name="Januszkiewicz K."/>
            <person name="Wedrychowicz H."/>
        </authorList>
    </citation>
    <scope>NUCLEOTIDE SEQUENCE [LARGE SCALE GENOMIC DNA]</scope>
    <source>
        <strain evidence="4 5">DSM 17459</strain>
    </source>
</reference>
<dbReference type="AlphaFoldDB" id="A0A1M5CSU5"/>
<dbReference type="SMART" id="SM00382">
    <property type="entry name" value="AAA"/>
    <property type="match status" value="2"/>
</dbReference>
<dbReference type="OrthoDB" id="9801441at2"/>
<evidence type="ECO:0000259" key="3">
    <source>
        <dbReference type="PROSITE" id="PS50893"/>
    </source>
</evidence>
<dbReference type="InterPro" id="IPR003439">
    <property type="entry name" value="ABC_transporter-like_ATP-bd"/>
</dbReference>
<feature type="domain" description="ABC transporter" evidence="3">
    <location>
        <begin position="285"/>
        <end position="493"/>
    </location>
</feature>
<dbReference type="EMBL" id="FQVI01000045">
    <property type="protein sequence ID" value="SHF57808.1"/>
    <property type="molecule type" value="Genomic_DNA"/>
</dbReference>
<dbReference type="RefSeq" id="WP_072854793.1">
    <property type="nucleotide sequence ID" value="NZ_FQVI01000045.1"/>
</dbReference>
<dbReference type="Gene3D" id="3.40.50.300">
    <property type="entry name" value="P-loop containing nucleotide triphosphate hydrolases"/>
    <property type="match status" value="3"/>
</dbReference>
<dbReference type="GO" id="GO:0016887">
    <property type="term" value="F:ATP hydrolysis activity"/>
    <property type="evidence" value="ECO:0007669"/>
    <property type="project" value="InterPro"/>
</dbReference>
<keyword evidence="5" id="KW-1185">Reference proteome</keyword>
<dbReference type="InterPro" id="IPR017871">
    <property type="entry name" value="ABC_transporter-like_CS"/>
</dbReference>
<dbReference type="SUPFAM" id="SSF52540">
    <property type="entry name" value="P-loop containing nucleoside triphosphate hydrolases"/>
    <property type="match status" value="2"/>
</dbReference>
<sequence length="541" mass="61085">MLLEAHNLEKGYGIQKLFSIDKLEIGENDRIGLVGANGCGKSTLLKILSGQTEADAGTIKASCSIAYITQEQETEGDTSAYLLSRMNLKDSACKSGGEKTRLAIAAAFSRETKLLFADEPTTNLDVKGIETLEKMLKGFKGAFVLVSHDRYLLDQVCDTIWEIGDEELRVFPGNFTAWSEQKNREREYALFEYEQYQTEKKHLESAMHQIKHEAEGMRRPPKRMGSSEWILYKGTAAIQQGHVQNRGKAIEKRLDKLEKKEKPKDLPKISMKMGAEYPMEGKNALTAEHIKIAYGKATIIKDAGFKIAANKCTVMMGPNGTGKTSVLRKIIEQDPAVRLSPQARLGYFAQEHETLDPDRTVLQNVRSTSSQKESVIRAILANLYLTSRDIEKPVSVLSGGERAKVMLAKLLASDANFLILDEPTNHIDMYTAEALEALLKQWKGTLLLVTHDRRLAQEAGERFLFFEKGEIRTFEGNWKEYETSKERMEKPGDSAELQRTLLNMKMMELTARVSSPKKGERVEQIREELERVTEEYYRLGK</sequence>
<accession>A0A1M5CSU5</accession>
<dbReference type="STRING" id="1122155.SAMN02745158_04280"/>
<keyword evidence="1" id="KW-0547">Nucleotide-binding</keyword>
<evidence type="ECO:0000256" key="1">
    <source>
        <dbReference type="ARBA" id="ARBA00022741"/>
    </source>
</evidence>
<evidence type="ECO:0000313" key="5">
    <source>
        <dbReference type="Proteomes" id="UP000184245"/>
    </source>
</evidence>
<dbReference type="InterPro" id="IPR051309">
    <property type="entry name" value="ABCF_ATPase"/>
</dbReference>
<dbReference type="CDD" id="cd03221">
    <property type="entry name" value="ABCF_EF-3"/>
    <property type="match status" value="2"/>
</dbReference>
<dbReference type="InterPro" id="IPR003593">
    <property type="entry name" value="AAA+_ATPase"/>
</dbReference>
<organism evidence="4 5">
    <name type="scientific">Lactonifactor longoviformis DSM 17459</name>
    <dbReference type="NCBI Taxonomy" id="1122155"/>
    <lineage>
        <taxon>Bacteria</taxon>
        <taxon>Bacillati</taxon>
        <taxon>Bacillota</taxon>
        <taxon>Clostridia</taxon>
        <taxon>Eubacteriales</taxon>
        <taxon>Clostridiaceae</taxon>
        <taxon>Lactonifactor</taxon>
    </lineage>
</organism>
<dbReference type="PROSITE" id="PS50893">
    <property type="entry name" value="ABC_TRANSPORTER_2"/>
    <property type="match status" value="2"/>
</dbReference>
<proteinExistence type="predicted"/>
<evidence type="ECO:0000256" key="2">
    <source>
        <dbReference type="ARBA" id="ARBA00022840"/>
    </source>
</evidence>
<evidence type="ECO:0000313" key="4">
    <source>
        <dbReference type="EMBL" id="SHF57808.1"/>
    </source>
</evidence>
<dbReference type="NCBIfam" id="NF000355">
    <property type="entry name" value="ribo_prot_ABC_F"/>
    <property type="match status" value="1"/>
</dbReference>
<dbReference type="Proteomes" id="UP000184245">
    <property type="component" value="Unassembled WGS sequence"/>
</dbReference>
<keyword evidence="2 4" id="KW-0067">ATP-binding</keyword>
<dbReference type="Pfam" id="PF00005">
    <property type="entry name" value="ABC_tran"/>
    <property type="match status" value="2"/>
</dbReference>
<dbReference type="PANTHER" id="PTHR42855:SF2">
    <property type="entry name" value="DRUG RESISTANCE ABC TRANSPORTER,ATP-BINDING PROTEIN"/>
    <property type="match status" value="1"/>
</dbReference>
<dbReference type="InterPro" id="IPR027417">
    <property type="entry name" value="P-loop_NTPase"/>
</dbReference>
<gene>
    <name evidence="4" type="ORF">SAMN02745158_04280</name>
</gene>